<gene>
    <name evidence="1" type="ORF">FGO68_gene2196</name>
</gene>
<organism evidence="1 2">
    <name type="scientific">Halteria grandinella</name>
    <dbReference type="NCBI Taxonomy" id="5974"/>
    <lineage>
        <taxon>Eukaryota</taxon>
        <taxon>Sar</taxon>
        <taxon>Alveolata</taxon>
        <taxon>Ciliophora</taxon>
        <taxon>Intramacronucleata</taxon>
        <taxon>Spirotrichea</taxon>
        <taxon>Stichotrichia</taxon>
        <taxon>Sporadotrichida</taxon>
        <taxon>Halteriidae</taxon>
        <taxon>Halteria</taxon>
    </lineage>
</organism>
<evidence type="ECO:0000313" key="2">
    <source>
        <dbReference type="Proteomes" id="UP000785679"/>
    </source>
</evidence>
<comment type="caution">
    <text evidence="1">The sequence shown here is derived from an EMBL/GenBank/DDBJ whole genome shotgun (WGS) entry which is preliminary data.</text>
</comment>
<keyword evidence="2" id="KW-1185">Reference proteome</keyword>
<dbReference type="Gene3D" id="3.40.50.2300">
    <property type="match status" value="1"/>
</dbReference>
<dbReference type="AlphaFoldDB" id="A0A8J8SWF5"/>
<name>A0A8J8SWF5_HALGN</name>
<protein>
    <recommendedName>
        <fullName evidence="3">Response regulatory domain-containing protein</fullName>
    </recommendedName>
</protein>
<dbReference type="Proteomes" id="UP000785679">
    <property type="component" value="Unassembled WGS sequence"/>
</dbReference>
<dbReference type="EMBL" id="RRYP01020712">
    <property type="protein sequence ID" value="TNV72846.1"/>
    <property type="molecule type" value="Genomic_DNA"/>
</dbReference>
<evidence type="ECO:0000313" key="1">
    <source>
        <dbReference type="EMBL" id="TNV72846.1"/>
    </source>
</evidence>
<accession>A0A8J8SWF5</accession>
<reference evidence="1" key="1">
    <citation type="submission" date="2019-06" db="EMBL/GenBank/DDBJ databases">
        <authorList>
            <person name="Zheng W."/>
        </authorList>
    </citation>
    <scope>NUCLEOTIDE SEQUENCE</scope>
    <source>
        <strain evidence="1">QDHG01</strain>
    </source>
</reference>
<sequence length="105" mass="12140">MPEMDGIEMTKRIRKTYRNNGEEEKEIMFPSIISPHSIQSRSLKKQNRGMLNECIIWAITAMNETEIEDMVGKDCLNGISVKPLCYKQLAELLYSYNLICHLADN</sequence>
<evidence type="ECO:0008006" key="3">
    <source>
        <dbReference type="Google" id="ProtNLM"/>
    </source>
</evidence>
<proteinExistence type="predicted"/>